<sequence length="66" mass="7575">MSSRRNDGTRILDLPYHNKPPRYVRTGLCLGSQEPKHGRVTLMGPERVAADRRYDFVSIFGFLVLI</sequence>
<evidence type="ECO:0000313" key="2">
    <source>
        <dbReference type="Proteomes" id="UP000652761"/>
    </source>
</evidence>
<dbReference type="AlphaFoldDB" id="A0A843V213"/>
<proteinExistence type="predicted"/>
<gene>
    <name evidence="1" type="ORF">Taro_022706</name>
</gene>
<organism evidence="1 2">
    <name type="scientific">Colocasia esculenta</name>
    <name type="common">Wild taro</name>
    <name type="synonym">Arum esculentum</name>
    <dbReference type="NCBI Taxonomy" id="4460"/>
    <lineage>
        <taxon>Eukaryota</taxon>
        <taxon>Viridiplantae</taxon>
        <taxon>Streptophyta</taxon>
        <taxon>Embryophyta</taxon>
        <taxon>Tracheophyta</taxon>
        <taxon>Spermatophyta</taxon>
        <taxon>Magnoliopsida</taxon>
        <taxon>Liliopsida</taxon>
        <taxon>Araceae</taxon>
        <taxon>Aroideae</taxon>
        <taxon>Colocasieae</taxon>
        <taxon>Colocasia</taxon>
    </lineage>
</organism>
<comment type="caution">
    <text evidence="1">The sequence shown here is derived from an EMBL/GenBank/DDBJ whole genome shotgun (WGS) entry which is preliminary data.</text>
</comment>
<dbReference type="Proteomes" id="UP000652761">
    <property type="component" value="Unassembled WGS sequence"/>
</dbReference>
<dbReference type="EMBL" id="NMUH01001211">
    <property type="protein sequence ID" value="MQL90121.1"/>
    <property type="molecule type" value="Genomic_DNA"/>
</dbReference>
<name>A0A843V213_COLES</name>
<evidence type="ECO:0000313" key="1">
    <source>
        <dbReference type="EMBL" id="MQL90121.1"/>
    </source>
</evidence>
<protein>
    <submittedName>
        <fullName evidence="1">Uncharacterized protein</fullName>
    </submittedName>
</protein>
<keyword evidence="2" id="KW-1185">Reference proteome</keyword>
<reference evidence="1" key="1">
    <citation type="submission" date="2017-07" db="EMBL/GenBank/DDBJ databases">
        <title>Taro Niue Genome Assembly and Annotation.</title>
        <authorList>
            <person name="Atibalentja N."/>
            <person name="Keating K."/>
            <person name="Fields C.J."/>
        </authorList>
    </citation>
    <scope>NUCLEOTIDE SEQUENCE</scope>
    <source>
        <strain evidence="1">Niue_2</strain>
        <tissue evidence="1">Leaf</tissue>
    </source>
</reference>
<accession>A0A843V213</accession>